<keyword evidence="3" id="KW-1185">Reference proteome</keyword>
<dbReference type="AlphaFoldDB" id="A0A067PCJ3"/>
<feature type="transmembrane region" description="Helical" evidence="1">
    <location>
        <begin position="32"/>
        <end position="55"/>
    </location>
</feature>
<keyword evidence="1" id="KW-1133">Transmembrane helix</keyword>
<sequence>MSSTTRSYSHGTGSGLSTNIVPTQARQQYRHLLLTTAAIFGKDFAYGGVALAVAVKPGYVLDPHYNIVAIVLSAGVFSIFGNVVAGMIAYRAYQSLRQASSTQTVLHISNPSLNGPTTSLHLRTQSQTQMEMGNIVRLNFDADLQSYGGVRTHAVKVEKEVYHYFEDDVTAKKDLQ</sequence>
<keyword evidence="1" id="KW-0812">Transmembrane</keyword>
<reference evidence="3" key="1">
    <citation type="journal article" date="2014" name="Proc. Natl. Acad. Sci. U.S.A.">
        <title>Extensive sampling of basidiomycete genomes demonstrates inadequacy of the white-rot/brown-rot paradigm for wood decay fungi.</title>
        <authorList>
            <person name="Riley R."/>
            <person name="Salamov A.A."/>
            <person name="Brown D.W."/>
            <person name="Nagy L.G."/>
            <person name="Floudas D."/>
            <person name="Held B.W."/>
            <person name="Levasseur A."/>
            <person name="Lombard V."/>
            <person name="Morin E."/>
            <person name="Otillar R."/>
            <person name="Lindquist E.A."/>
            <person name="Sun H."/>
            <person name="LaButti K.M."/>
            <person name="Schmutz J."/>
            <person name="Jabbour D."/>
            <person name="Luo H."/>
            <person name="Baker S.E."/>
            <person name="Pisabarro A.G."/>
            <person name="Walton J.D."/>
            <person name="Blanchette R.A."/>
            <person name="Henrissat B."/>
            <person name="Martin F."/>
            <person name="Cullen D."/>
            <person name="Hibbett D.S."/>
            <person name="Grigoriev I.V."/>
        </authorList>
    </citation>
    <scope>NUCLEOTIDE SEQUENCE [LARGE SCALE GENOMIC DNA]</scope>
    <source>
        <strain evidence="3">MUCL 33604</strain>
    </source>
</reference>
<keyword evidence="1" id="KW-0472">Membrane</keyword>
<dbReference type="EMBL" id="KL197740">
    <property type="protein sequence ID" value="KDQ52449.1"/>
    <property type="molecule type" value="Genomic_DNA"/>
</dbReference>
<organism evidence="2 3">
    <name type="scientific">Jaapia argillacea MUCL 33604</name>
    <dbReference type="NCBI Taxonomy" id="933084"/>
    <lineage>
        <taxon>Eukaryota</taxon>
        <taxon>Fungi</taxon>
        <taxon>Dikarya</taxon>
        <taxon>Basidiomycota</taxon>
        <taxon>Agaricomycotina</taxon>
        <taxon>Agaricomycetes</taxon>
        <taxon>Agaricomycetidae</taxon>
        <taxon>Jaapiales</taxon>
        <taxon>Jaapiaceae</taxon>
        <taxon>Jaapia</taxon>
    </lineage>
</organism>
<protein>
    <submittedName>
        <fullName evidence="2">Uncharacterized protein</fullName>
    </submittedName>
</protein>
<gene>
    <name evidence="2" type="ORF">JAAARDRAFT_484365</name>
</gene>
<dbReference type="Proteomes" id="UP000027265">
    <property type="component" value="Unassembled WGS sequence"/>
</dbReference>
<feature type="transmembrane region" description="Helical" evidence="1">
    <location>
        <begin position="67"/>
        <end position="90"/>
    </location>
</feature>
<evidence type="ECO:0000313" key="3">
    <source>
        <dbReference type="Proteomes" id="UP000027265"/>
    </source>
</evidence>
<accession>A0A067PCJ3</accession>
<dbReference type="OrthoDB" id="3200471at2759"/>
<name>A0A067PCJ3_9AGAM</name>
<evidence type="ECO:0000256" key="1">
    <source>
        <dbReference type="SAM" id="Phobius"/>
    </source>
</evidence>
<proteinExistence type="predicted"/>
<dbReference type="HOGENOM" id="CLU_1525373_0_0_1"/>
<evidence type="ECO:0000313" key="2">
    <source>
        <dbReference type="EMBL" id="KDQ52449.1"/>
    </source>
</evidence>
<dbReference type="InParanoid" id="A0A067PCJ3"/>